<evidence type="ECO:0000313" key="2">
    <source>
        <dbReference type="Proteomes" id="UP000507222"/>
    </source>
</evidence>
<gene>
    <name evidence="1" type="ORF">CURHAP_LOCUS2016</name>
</gene>
<protein>
    <submittedName>
        <fullName evidence="1">Uncharacterized protein</fullName>
    </submittedName>
</protein>
<dbReference type="Proteomes" id="UP000507222">
    <property type="component" value="Unassembled WGS sequence"/>
</dbReference>
<dbReference type="EMBL" id="CAEKDK010000001">
    <property type="protein sequence ID" value="CAB4262664.1"/>
    <property type="molecule type" value="Genomic_DNA"/>
</dbReference>
<sequence length="98" mass="10550">MVHPLKYVYYSVKSRDKIVFLGEYLPVKRPLHVHSSHIQIHSLAAAHSGAGEVKVALAAIVANHLVMNLMLAVEGAIEAASRVGNTETKRPVLLGSDG</sequence>
<reference evidence="1 2" key="1">
    <citation type="submission" date="2020-05" db="EMBL/GenBank/DDBJ databases">
        <authorList>
            <person name="Campoy J."/>
            <person name="Schneeberger K."/>
            <person name="Spophaly S."/>
        </authorList>
    </citation>
    <scope>NUCLEOTIDE SEQUENCE [LARGE SCALE GENOMIC DNA]</scope>
    <source>
        <strain evidence="1">PruArmRojPasFocal</strain>
    </source>
</reference>
<organism evidence="1 2">
    <name type="scientific">Prunus armeniaca</name>
    <name type="common">Apricot</name>
    <name type="synonym">Armeniaca vulgaris</name>
    <dbReference type="NCBI Taxonomy" id="36596"/>
    <lineage>
        <taxon>Eukaryota</taxon>
        <taxon>Viridiplantae</taxon>
        <taxon>Streptophyta</taxon>
        <taxon>Embryophyta</taxon>
        <taxon>Tracheophyta</taxon>
        <taxon>Spermatophyta</taxon>
        <taxon>Magnoliopsida</taxon>
        <taxon>eudicotyledons</taxon>
        <taxon>Gunneridae</taxon>
        <taxon>Pentapetalae</taxon>
        <taxon>rosids</taxon>
        <taxon>fabids</taxon>
        <taxon>Rosales</taxon>
        <taxon>Rosaceae</taxon>
        <taxon>Amygdaloideae</taxon>
        <taxon>Amygdaleae</taxon>
        <taxon>Prunus</taxon>
    </lineage>
</organism>
<accession>A0A6J5TFL4</accession>
<dbReference type="AlphaFoldDB" id="A0A6J5TFL4"/>
<name>A0A6J5TFL4_PRUAR</name>
<evidence type="ECO:0000313" key="1">
    <source>
        <dbReference type="EMBL" id="CAB4262664.1"/>
    </source>
</evidence>
<proteinExistence type="predicted"/>